<dbReference type="GO" id="GO:0000976">
    <property type="term" value="F:transcription cis-regulatory region binding"/>
    <property type="evidence" value="ECO:0007669"/>
    <property type="project" value="TreeGrafter"/>
</dbReference>
<gene>
    <name evidence="3" type="primary">BEA4-4</name>
    <name evidence="3" type="ORF">CGCSCA2_v002666</name>
</gene>
<keyword evidence="2" id="KW-0539">Nucleus</keyword>
<dbReference type="Proteomes" id="UP000711996">
    <property type="component" value="Unassembled WGS sequence"/>
</dbReference>
<name>A0A9P5F041_COLSI</name>
<proteinExistence type="predicted"/>
<dbReference type="Pfam" id="PF11951">
    <property type="entry name" value="Fungal_trans_2"/>
    <property type="match status" value="1"/>
</dbReference>
<dbReference type="AlphaFoldDB" id="A0A9P5F041"/>
<dbReference type="EMBL" id="QPMT01000006">
    <property type="protein sequence ID" value="KAF4863426.1"/>
    <property type="molecule type" value="Genomic_DNA"/>
</dbReference>
<organism evidence="3 4">
    <name type="scientific">Colletotrichum siamense</name>
    <name type="common">Anthracnose fungus</name>
    <dbReference type="NCBI Taxonomy" id="690259"/>
    <lineage>
        <taxon>Eukaryota</taxon>
        <taxon>Fungi</taxon>
        <taxon>Dikarya</taxon>
        <taxon>Ascomycota</taxon>
        <taxon>Pezizomycotina</taxon>
        <taxon>Sordariomycetes</taxon>
        <taxon>Hypocreomycetidae</taxon>
        <taxon>Glomerellales</taxon>
        <taxon>Glomerellaceae</taxon>
        <taxon>Colletotrichum</taxon>
        <taxon>Colletotrichum gloeosporioides species complex</taxon>
    </lineage>
</organism>
<accession>A0A9P5F041</accession>
<evidence type="ECO:0000256" key="1">
    <source>
        <dbReference type="ARBA" id="ARBA00004123"/>
    </source>
</evidence>
<dbReference type="PANTHER" id="PTHR37534:SF11">
    <property type="entry name" value="ZN(II)2CYS6 TRANSCRIPTION FACTOR (EUROFUNG)"/>
    <property type="match status" value="1"/>
</dbReference>
<dbReference type="PANTHER" id="PTHR37534">
    <property type="entry name" value="TRANSCRIPTIONAL ACTIVATOR PROTEIN UGA3"/>
    <property type="match status" value="1"/>
</dbReference>
<evidence type="ECO:0000313" key="4">
    <source>
        <dbReference type="Proteomes" id="UP000711996"/>
    </source>
</evidence>
<protein>
    <submittedName>
        <fullName evidence="3">Beauvericin cluster-specific repressor BEA4</fullName>
    </submittedName>
</protein>
<keyword evidence="4" id="KW-1185">Reference proteome</keyword>
<sequence length="422" mass="48310">MQEVIPLYCTWDSKHNYMRILMESSWQSSEVLFHTMQSMAAACLMKSFPELGFVAVRERNLALQVFDNGDTSSAWHQQDINLMSGLLLGHTASWHDPSDLELEKFTATQDTLRNWVPDSKTAVTFRFFKSAVEYWELLLSFFIETCSTTVDSPGFIGPPQPCGNLPHPFTGISDDTMSLLARVGRLIHDHRRKQASNRFISEELLDSFRKDIRQARQVERRLLAYKRPKISEMVDPEDPRTTLAHLSKLDEAYICSGLLQLYRVFPDLLSDRYNPWNAVDLYDAPPPCKRPTETERNAWLTSLAMYTLDLLRDIPFESRTRCVQPFIFVTVAGELRVGTQAVVSMDADNEEARSYGNDAIKIATARNFIAARLSAYRDVLPLRKVMNISELVYHTWAALDSGKENVYWLDVCVEKRLGTLFG</sequence>
<evidence type="ECO:0000256" key="2">
    <source>
        <dbReference type="ARBA" id="ARBA00023242"/>
    </source>
</evidence>
<evidence type="ECO:0000313" key="3">
    <source>
        <dbReference type="EMBL" id="KAF4863426.1"/>
    </source>
</evidence>
<dbReference type="OrthoDB" id="39175at2759"/>
<reference evidence="3" key="1">
    <citation type="submission" date="2019-06" db="EMBL/GenBank/DDBJ databases">
        <authorList>
            <person name="Gan P."/>
            <person name="Shirasu K."/>
        </authorList>
    </citation>
    <scope>NUCLEOTIDE SEQUENCE [LARGE SCALE GENOMIC DNA]</scope>
    <source>
        <strain evidence="3">CAD2</strain>
    </source>
</reference>
<comment type="caution">
    <text evidence="3">The sequence shown here is derived from an EMBL/GenBank/DDBJ whole genome shotgun (WGS) entry which is preliminary data.</text>
</comment>
<dbReference type="GO" id="GO:0045944">
    <property type="term" value="P:positive regulation of transcription by RNA polymerase II"/>
    <property type="evidence" value="ECO:0007669"/>
    <property type="project" value="TreeGrafter"/>
</dbReference>
<dbReference type="GO" id="GO:0003700">
    <property type="term" value="F:DNA-binding transcription factor activity"/>
    <property type="evidence" value="ECO:0007669"/>
    <property type="project" value="TreeGrafter"/>
</dbReference>
<dbReference type="GO" id="GO:0005634">
    <property type="term" value="C:nucleus"/>
    <property type="evidence" value="ECO:0007669"/>
    <property type="project" value="UniProtKB-SubCell"/>
</dbReference>
<comment type="subcellular location">
    <subcellularLocation>
        <location evidence="1">Nucleus</location>
    </subcellularLocation>
</comment>
<dbReference type="InterPro" id="IPR021858">
    <property type="entry name" value="Fun_TF"/>
</dbReference>